<evidence type="ECO:0000313" key="1">
    <source>
        <dbReference type="EMBL" id="KAJ0172300.1"/>
    </source>
</evidence>
<name>A0ACC1CLB8_9NEOP</name>
<proteinExistence type="predicted"/>
<protein>
    <submittedName>
        <fullName evidence="1">Uncharacterized protein</fullName>
    </submittedName>
</protein>
<feature type="non-terminal residue" evidence="1">
    <location>
        <position position="1"/>
    </location>
</feature>
<gene>
    <name evidence="1" type="ORF">K1T71_012273</name>
</gene>
<evidence type="ECO:0000313" key="2">
    <source>
        <dbReference type="Proteomes" id="UP000824533"/>
    </source>
</evidence>
<dbReference type="EMBL" id="CM034408">
    <property type="protein sequence ID" value="KAJ0172300.1"/>
    <property type="molecule type" value="Genomic_DNA"/>
</dbReference>
<keyword evidence="2" id="KW-1185">Reference proteome</keyword>
<sequence>KSTQQRLTAGVIFEKCLECSVPYLNSERVVGGSRVVRTRVLCDRASAPHCVRALLDLNLLSSASNENRMH</sequence>
<accession>A0ACC1CLB8</accession>
<dbReference type="Proteomes" id="UP000824533">
    <property type="component" value="Linkage Group LG22"/>
</dbReference>
<reference evidence="1 2" key="1">
    <citation type="journal article" date="2021" name="Front. Genet.">
        <title>Chromosome-Level Genome Assembly Reveals Significant Gene Expansion in the Toll and IMD Signaling Pathways of Dendrolimus kikuchii.</title>
        <authorList>
            <person name="Zhou J."/>
            <person name="Wu P."/>
            <person name="Xiong Z."/>
            <person name="Liu N."/>
            <person name="Zhao N."/>
            <person name="Ji M."/>
            <person name="Qiu Y."/>
            <person name="Yang B."/>
        </authorList>
    </citation>
    <scope>NUCLEOTIDE SEQUENCE [LARGE SCALE GENOMIC DNA]</scope>
    <source>
        <strain evidence="1">Ann1</strain>
    </source>
</reference>
<organism evidence="1 2">
    <name type="scientific">Dendrolimus kikuchii</name>
    <dbReference type="NCBI Taxonomy" id="765133"/>
    <lineage>
        <taxon>Eukaryota</taxon>
        <taxon>Metazoa</taxon>
        <taxon>Ecdysozoa</taxon>
        <taxon>Arthropoda</taxon>
        <taxon>Hexapoda</taxon>
        <taxon>Insecta</taxon>
        <taxon>Pterygota</taxon>
        <taxon>Neoptera</taxon>
        <taxon>Endopterygota</taxon>
        <taxon>Lepidoptera</taxon>
        <taxon>Glossata</taxon>
        <taxon>Ditrysia</taxon>
        <taxon>Bombycoidea</taxon>
        <taxon>Lasiocampidae</taxon>
        <taxon>Dendrolimus</taxon>
    </lineage>
</organism>
<comment type="caution">
    <text evidence="1">The sequence shown here is derived from an EMBL/GenBank/DDBJ whole genome shotgun (WGS) entry which is preliminary data.</text>
</comment>